<name>A0A0A9AXG8_ARUDO</name>
<protein>
    <submittedName>
        <fullName evidence="2">Uncharacterized protein</fullName>
    </submittedName>
</protein>
<dbReference type="AlphaFoldDB" id="A0A0A9AXG8"/>
<organism evidence="2">
    <name type="scientific">Arundo donax</name>
    <name type="common">Giant reed</name>
    <name type="synonym">Donax arundinaceus</name>
    <dbReference type="NCBI Taxonomy" id="35708"/>
    <lineage>
        <taxon>Eukaryota</taxon>
        <taxon>Viridiplantae</taxon>
        <taxon>Streptophyta</taxon>
        <taxon>Embryophyta</taxon>
        <taxon>Tracheophyta</taxon>
        <taxon>Spermatophyta</taxon>
        <taxon>Magnoliopsida</taxon>
        <taxon>Liliopsida</taxon>
        <taxon>Poales</taxon>
        <taxon>Poaceae</taxon>
        <taxon>PACMAD clade</taxon>
        <taxon>Arundinoideae</taxon>
        <taxon>Arundineae</taxon>
        <taxon>Arundo</taxon>
    </lineage>
</organism>
<sequence length="20" mass="2181">MLHSHTKTATKGSVQAKKNL</sequence>
<accession>A0A0A9AXG8</accession>
<feature type="compositionally biased region" description="Polar residues" evidence="1">
    <location>
        <begin position="9"/>
        <end position="20"/>
    </location>
</feature>
<evidence type="ECO:0000313" key="2">
    <source>
        <dbReference type="EMBL" id="JAD55821.1"/>
    </source>
</evidence>
<reference evidence="2" key="2">
    <citation type="journal article" date="2015" name="Data Brief">
        <title>Shoot transcriptome of the giant reed, Arundo donax.</title>
        <authorList>
            <person name="Barrero R.A."/>
            <person name="Guerrero F.D."/>
            <person name="Moolhuijzen P."/>
            <person name="Goolsby J.A."/>
            <person name="Tidwell J."/>
            <person name="Bellgard S.E."/>
            <person name="Bellgard M.I."/>
        </authorList>
    </citation>
    <scope>NUCLEOTIDE SEQUENCE</scope>
    <source>
        <tissue evidence="2">Shoot tissue taken approximately 20 cm above the soil surface</tissue>
    </source>
</reference>
<proteinExistence type="predicted"/>
<reference evidence="2" key="1">
    <citation type="submission" date="2014-09" db="EMBL/GenBank/DDBJ databases">
        <authorList>
            <person name="Magalhaes I.L.F."/>
            <person name="Oliveira U."/>
            <person name="Santos F.R."/>
            <person name="Vidigal T.H.D.A."/>
            <person name="Brescovit A.D."/>
            <person name="Santos A.J."/>
        </authorList>
    </citation>
    <scope>NUCLEOTIDE SEQUENCE</scope>
    <source>
        <tissue evidence="2">Shoot tissue taken approximately 20 cm above the soil surface</tissue>
    </source>
</reference>
<dbReference type="EMBL" id="GBRH01242074">
    <property type="protein sequence ID" value="JAD55821.1"/>
    <property type="molecule type" value="Transcribed_RNA"/>
</dbReference>
<evidence type="ECO:0000256" key="1">
    <source>
        <dbReference type="SAM" id="MobiDB-lite"/>
    </source>
</evidence>
<feature type="region of interest" description="Disordered" evidence="1">
    <location>
        <begin position="1"/>
        <end position="20"/>
    </location>
</feature>